<proteinExistence type="predicted"/>
<dbReference type="SUPFAM" id="SSF89796">
    <property type="entry name" value="CoA-transferase family III (CaiB/BaiF)"/>
    <property type="match status" value="1"/>
</dbReference>
<accession>A0AAW5VQ71</accession>
<dbReference type="EMBL" id="JAPKNB010000001">
    <property type="protein sequence ID" value="MCX5563751.1"/>
    <property type="molecule type" value="Genomic_DNA"/>
</dbReference>
<dbReference type="InterPro" id="IPR023606">
    <property type="entry name" value="CoA-Trfase_III_dom_1_sf"/>
</dbReference>
<dbReference type="Pfam" id="PF02515">
    <property type="entry name" value="CoA_transf_3"/>
    <property type="match status" value="1"/>
</dbReference>
<dbReference type="PANTHER" id="PTHR48228:SF4">
    <property type="entry name" value="BLR3030 PROTEIN"/>
    <property type="match status" value="1"/>
</dbReference>
<dbReference type="Gene3D" id="3.40.50.10540">
    <property type="entry name" value="Crotonobetainyl-coa:carnitine coa-transferase, domain 1"/>
    <property type="match status" value="1"/>
</dbReference>
<evidence type="ECO:0000256" key="1">
    <source>
        <dbReference type="SAM" id="MobiDB-lite"/>
    </source>
</evidence>
<dbReference type="AlphaFoldDB" id="A0AAW5VQ71"/>
<dbReference type="InterPro" id="IPR050509">
    <property type="entry name" value="CoA-transferase_III"/>
</dbReference>
<dbReference type="Proteomes" id="UP001208074">
    <property type="component" value="Unassembled WGS sequence"/>
</dbReference>
<reference evidence="2" key="1">
    <citation type="submission" date="2022-11" db="EMBL/GenBank/DDBJ databases">
        <title>Biodiversity and phylogenetic relationships of bacteria.</title>
        <authorList>
            <person name="Machado R.A.R."/>
            <person name="Bhat A."/>
            <person name="Loulou A."/>
            <person name="Kallel S."/>
        </authorList>
    </citation>
    <scope>NUCLEOTIDE SEQUENCE</scope>
    <source>
        <strain evidence="2">DSM 16503</strain>
    </source>
</reference>
<dbReference type="GO" id="GO:0016740">
    <property type="term" value="F:transferase activity"/>
    <property type="evidence" value="ECO:0007669"/>
    <property type="project" value="UniProtKB-KW"/>
</dbReference>
<feature type="region of interest" description="Disordered" evidence="1">
    <location>
        <begin position="61"/>
        <end position="80"/>
    </location>
</feature>
<evidence type="ECO:0000313" key="2">
    <source>
        <dbReference type="EMBL" id="MCX5563751.1"/>
    </source>
</evidence>
<organism evidence="2 3">
    <name type="scientific">Alcaligenes phenolicus</name>
    <dbReference type="NCBI Taxonomy" id="232846"/>
    <lineage>
        <taxon>Bacteria</taxon>
        <taxon>Pseudomonadati</taxon>
        <taxon>Pseudomonadota</taxon>
        <taxon>Betaproteobacteria</taxon>
        <taxon>Burkholderiales</taxon>
        <taxon>Alcaligenaceae</taxon>
        <taxon>Alcaligenes</taxon>
    </lineage>
</organism>
<comment type="caution">
    <text evidence="2">The sequence shown here is derived from an EMBL/GenBank/DDBJ whole genome shotgun (WGS) entry which is preliminary data.</text>
</comment>
<gene>
    <name evidence="2" type="ORF">OSH02_00055</name>
</gene>
<dbReference type="InterPro" id="IPR003673">
    <property type="entry name" value="CoA-Trfase_fam_III"/>
</dbReference>
<keyword evidence="2" id="KW-0808">Transferase</keyword>
<protein>
    <submittedName>
        <fullName evidence="2">CoA transferase</fullName>
    </submittedName>
</protein>
<sequence>MFLQGYWPGDRASRSFSRETLAARRPGIVVISLTAYSNLRPWTDLRGFDSLLQTAMGFSHAEGKAAGDDTPRTHPMQIQD</sequence>
<name>A0AAW5VQ71_9BURK</name>
<feature type="compositionally biased region" description="Basic and acidic residues" evidence="1">
    <location>
        <begin position="61"/>
        <end position="72"/>
    </location>
</feature>
<dbReference type="RefSeq" id="WP_026485303.1">
    <property type="nucleotide sequence ID" value="NZ_JAPKNB010000001.1"/>
</dbReference>
<evidence type="ECO:0000313" key="3">
    <source>
        <dbReference type="Proteomes" id="UP001208074"/>
    </source>
</evidence>
<dbReference type="PANTHER" id="PTHR48228">
    <property type="entry name" value="SUCCINYL-COA--D-CITRAMALATE COA-TRANSFERASE"/>
    <property type="match status" value="1"/>
</dbReference>